<protein>
    <recommendedName>
        <fullName evidence="9">RNA (guanine-9-)-methyltransferase domain-containing protein 1</fullName>
    </recommendedName>
</protein>
<dbReference type="InterPro" id="IPR007356">
    <property type="entry name" value="tRNA_m1G_MeTrfase_euk"/>
</dbReference>
<feature type="non-terminal residue" evidence="12">
    <location>
        <position position="1"/>
    </location>
</feature>
<dbReference type="GO" id="GO:0070131">
    <property type="term" value="P:positive regulation of mitochondrial translation"/>
    <property type="evidence" value="ECO:0007669"/>
    <property type="project" value="TreeGrafter"/>
</dbReference>
<reference evidence="12" key="1">
    <citation type="submission" date="2023-06" db="EMBL/GenBank/DDBJ databases">
        <authorList>
            <person name="Delattre M."/>
        </authorList>
    </citation>
    <scope>NUCLEOTIDE SEQUENCE</scope>
    <source>
        <strain evidence="12">AF72</strain>
    </source>
</reference>
<evidence type="ECO:0000256" key="2">
    <source>
        <dbReference type="ARBA" id="ARBA00022603"/>
    </source>
</evidence>
<dbReference type="Gene3D" id="3.40.1280.30">
    <property type="match status" value="1"/>
</dbReference>
<name>A0AA36CPD7_9BILA</name>
<organism evidence="12 13">
    <name type="scientific">Mesorhabditis spiculigera</name>
    <dbReference type="NCBI Taxonomy" id="96644"/>
    <lineage>
        <taxon>Eukaryota</taxon>
        <taxon>Metazoa</taxon>
        <taxon>Ecdysozoa</taxon>
        <taxon>Nematoda</taxon>
        <taxon>Chromadorea</taxon>
        <taxon>Rhabditida</taxon>
        <taxon>Rhabditina</taxon>
        <taxon>Rhabditomorpha</taxon>
        <taxon>Rhabditoidea</taxon>
        <taxon>Rhabditidae</taxon>
        <taxon>Mesorhabditinae</taxon>
        <taxon>Mesorhabditis</taxon>
    </lineage>
</organism>
<dbReference type="PROSITE" id="PS51675">
    <property type="entry name" value="SAM_MT_TRM10"/>
    <property type="match status" value="1"/>
</dbReference>
<keyword evidence="2" id="KW-0489">Methyltransferase</keyword>
<dbReference type="CDD" id="cd18102">
    <property type="entry name" value="Trm10_MRRP1"/>
    <property type="match status" value="1"/>
</dbReference>
<feature type="region of interest" description="Disordered" evidence="10">
    <location>
        <begin position="115"/>
        <end position="137"/>
    </location>
</feature>
<accession>A0AA36CPD7</accession>
<keyword evidence="5" id="KW-0819">tRNA processing</keyword>
<evidence type="ECO:0000256" key="6">
    <source>
        <dbReference type="ARBA" id="ARBA00022946"/>
    </source>
</evidence>
<dbReference type="AlphaFoldDB" id="A0AA36CPD7"/>
<dbReference type="PANTHER" id="PTHR13563">
    <property type="entry name" value="TRNA (GUANINE-9-) METHYLTRANSFERASE"/>
    <property type="match status" value="1"/>
</dbReference>
<feature type="domain" description="SAM-dependent MTase TRM10-type" evidence="11">
    <location>
        <begin position="156"/>
        <end position="359"/>
    </location>
</feature>
<feature type="compositionally biased region" description="Basic and acidic residues" evidence="10">
    <location>
        <begin position="115"/>
        <end position="129"/>
    </location>
</feature>
<dbReference type="InterPro" id="IPR025812">
    <property type="entry name" value="Trm10_C_MTase_dom"/>
</dbReference>
<keyword evidence="13" id="KW-1185">Reference proteome</keyword>
<evidence type="ECO:0000256" key="5">
    <source>
        <dbReference type="ARBA" id="ARBA00022694"/>
    </source>
</evidence>
<keyword evidence="8" id="KW-0496">Mitochondrion</keyword>
<evidence type="ECO:0000256" key="10">
    <source>
        <dbReference type="SAM" id="MobiDB-lite"/>
    </source>
</evidence>
<dbReference type="PANTHER" id="PTHR13563:SF5">
    <property type="entry name" value="TRNA METHYLTRANSFERASE 10 HOMOLOG C"/>
    <property type="match status" value="1"/>
</dbReference>
<evidence type="ECO:0000256" key="3">
    <source>
        <dbReference type="ARBA" id="ARBA00022679"/>
    </source>
</evidence>
<keyword evidence="6" id="KW-0809">Transit peptide</keyword>
<sequence>MNVANWWLRLSWRLRSQLYNCGIIPGPVELSPIQWKEEPSSASIPRSYIEALTTEQRDYYLGIEREVRLLSRLLPLFPSAISESQWKHLSECQNMKQRLEQLKFYRKIELQRERDAANRAERRDSKKANPLEPSTPHESFIYYNPAAINRLEKNMEGCREARAYQTDDLPILAVDCRYLKDLSPRGASLTGAQLKILITGNRDFAEPWPLYFLNWDEKHDRYEALRQKYLMAFDSSARINGVVSPKNYVDIFDAERVVYMSPHAEEEIEKVEAGVTYVLGGIVDRVKESGISPTASADSAHKDGVRCQKLPLDRYLTWKSGTRYLTLPAVQAILHDVHENGGDWHAAFEKHIPKRNLRGADEKNEKARLYHQAIRVQDRNILQMVEKRLR</sequence>
<keyword evidence="3" id="KW-0808">Transferase</keyword>
<evidence type="ECO:0000256" key="9">
    <source>
        <dbReference type="ARBA" id="ARBA00029803"/>
    </source>
</evidence>
<comment type="caution">
    <text evidence="12">The sequence shown here is derived from an EMBL/GenBank/DDBJ whole genome shotgun (WGS) entry which is preliminary data.</text>
</comment>
<dbReference type="GO" id="GO:0032259">
    <property type="term" value="P:methylation"/>
    <property type="evidence" value="ECO:0007669"/>
    <property type="project" value="UniProtKB-KW"/>
</dbReference>
<evidence type="ECO:0000256" key="8">
    <source>
        <dbReference type="ARBA" id="ARBA00023128"/>
    </source>
</evidence>
<keyword evidence="7" id="KW-0175">Coiled coil</keyword>
<comment type="subcellular location">
    <subcellularLocation>
        <location evidence="1">Mitochondrion</location>
    </subcellularLocation>
</comment>
<dbReference type="GO" id="GO:0097745">
    <property type="term" value="P:mitochondrial tRNA 5'-end processing"/>
    <property type="evidence" value="ECO:0007669"/>
    <property type="project" value="TreeGrafter"/>
</dbReference>
<keyword evidence="4" id="KW-0949">S-adenosyl-L-methionine</keyword>
<dbReference type="InterPro" id="IPR028564">
    <property type="entry name" value="MT_TRM10-typ"/>
</dbReference>
<evidence type="ECO:0000313" key="12">
    <source>
        <dbReference type="EMBL" id="CAJ0572565.1"/>
    </source>
</evidence>
<evidence type="ECO:0000256" key="1">
    <source>
        <dbReference type="ARBA" id="ARBA00004173"/>
    </source>
</evidence>
<dbReference type="InterPro" id="IPR038459">
    <property type="entry name" value="MT_TRM10-typ_sf"/>
</dbReference>
<dbReference type="GO" id="GO:0005654">
    <property type="term" value="C:nucleoplasm"/>
    <property type="evidence" value="ECO:0007669"/>
    <property type="project" value="TreeGrafter"/>
</dbReference>
<dbReference type="Proteomes" id="UP001177023">
    <property type="component" value="Unassembled WGS sequence"/>
</dbReference>
<evidence type="ECO:0000256" key="4">
    <source>
        <dbReference type="ARBA" id="ARBA00022691"/>
    </source>
</evidence>
<dbReference type="EMBL" id="CATQJA010002600">
    <property type="protein sequence ID" value="CAJ0572565.1"/>
    <property type="molecule type" value="Genomic_DNA"/>
</dbReference>
<dbReference type="GO" id="GO:0008168">
    <property type="term" value="F:methyltransferase activity"/>
    <property type="evidence" value="ECO:0007669"/>
    <property type="project" value="UniProtKB-KW"/>
</dbReference>
<evidence type="ECO:0000256" key="7">
    <source>
        <dbReference type="ARBA" id="ARBA00023054"/>
    </source>
</evidence>
<gene>
    <name evidence="12" type="ORF">MSPICULIGERA_LOCUS10949</name>
</gene>
<dbReference type="GO" id="GO:0000049">
    <property type="term" value="F:tRNA binding"/>
    <property type="evidence" value="ECO:0007669"/>
    <property type="project" value="TreeGrafter"/>
</dbReference>
<evidence type="ECO:0000259" key="11">
    <source>
        <dbReference type="PROSITE" id="PS51675"/>
    </source>
</evidence>
<proteinExistence type="predicted"/>
<evidence type="ECO:0000313" key="13">
    <source>
        <dbReference type="Proteomes" id="UP001177023"/>
    </source>
</evidence>
<dbReference type="GO" id="GO:0005739">
    <property type="term" value="C:mitochondrion"/>
    <property type="evidence" value="ECO:0007669"/>
    <property type="project" value="UniProtKB-SubCell"/>
</dbReference>